<dbReference type="GO" id="GO:0005524">
    <property type="term" value="F:ATP binding"/>
    <property type="evidence" value="ECO:0007669"/>
    <property type="project" value="UniProtKB-KW"/>
</dbReference>
<evidence type="ECO:0000256" key="2">
    <source>
        <dbReference type="ARBA" id="ARBA00022679"/>
    </source>
</evidence>
<accession>A0A4S4BUN6</accession>
<evidence type="ECO:0000256" key="5">
    <source>
        <dbReference type="ARBA" id="ARBA00022840"/>
    </source>
</evidence>
<feature type="domain" description="Four-carbon acid sugar kinase N-terminal" evidence="7">
    <location>
        <begin position="3"/>
        <end position="229"/>
    </location>
</feature>
<keyword evidence="10" id="KW-1185">Reference proteome</keyword>
<evidence type="ECO:0000256" key="3">
    <source>
        <dbReference type="ARBA" id="ARBA00022741"/>
    </source>
</evidence>
<keyword evidence="5" id="KW-0067">ATP-binding</keyword>
<sequence>MKLAVIADDLTGANDTGVQFAKQDLNTTVLFSDTKLQPTHLSEDVIVLNSDSRALISEKAYDVVFNLSTQLKNLDITKVFKKIDSTMRGNIGPEIDAVMDVFNYKTSFIVPAFPKSKRITMNGMHYVNGVLLEETEIANDPACPVKESYLPKLLKNQSKREVELISIDDVRKGKDHLSEKMIALSSGKDSKIIIVDATTDEELKTIVEAAESTHENFLWVGSAGIAYHLTNSSHREEQLCKTLEGERLPVLVVAGSVNSITHRQIQHLKEKKNVEEIVISPEEFFYEDRRKLEINRIVKAGQALLEKGDLVVTTNRERETINRVKDLQKKLGLTNFEVGNTIAQSMGVIAGQLIESKNICGAILTGGDIAGATCKVLNGDGIRVIGEVEAGIPYGKLFGGLYDGIPLVTKAGAFGTEQALSKALQTITEVNAHVENSDWRKTNYS</sequence>
<dbReference type="EMBL" id="SSNT01000011">
    <property type="protein sequence ID" value="THF78660.1"/>
    <property type="molecule type" value="Genomic_DNA"/>
</dbReference>
<evidence type="ECO:0000313" key="9">
    <source>
        <dbReference type="EMBL" id="THF78660.1"/>
    </source>
</evidence>
<dbReference type="Gene3D" id="3.40.50.10840">
    <property type="entry name" value="Putative sugar-binding, N-terminal domain"/>
    <property type="match status" value="1"/>
</dbReference>
<dbReference type="Pfam" id="PF17042">
    <property type="entry name" value="NBD_C"/>
    <property type="match status" value="1"/>
</dbReference>
<dbReference type="GO" id="GO:0016301">
    <property type="term" value="F:kinase activity"/>
    <property type="evidence" value="ECO:0007669"/>
    <property type="project" value="UniProtKB-KW"/>
</dbReference>
<dbReference type="SUPFAM" id="SSF142764">
    <property type="entry name" value="YgbK-like"/>
    <property type="match status" value="1"/>
</dbReference>
<dbReference type="Pfam" id="PF07005">
    <property type="entry name" value="SBD_N"/>
    <property type="match status" value="1"/>
</dbReference>
<keyword evidence="2" id="KW-0808">Transferase</keyword>
<evidence type="ECO:0000256" key="1">
    <source>
        <dbReference type="ARBA" id="ARBA00005715"/>
    </source>
</evidence>
<dbReference type="InterPro" id="IPR042213">
    <property type="entry name" value="NBD_C_sf"/>
</dbReference>
<organism evidence="9 10">
    <name type="scientific">Metabacillus sediminilitoris</name>
    <dbReference type="NCBI Taxonomy" id="2567941"/>
    <lineage>
        <taxon>Bacteria</taxon>
        <taxon>Bacillati</taxon>
        <taxon>Bacillota</taxon>
        <taxon>Bacilli</taxon>
        <taxon>Bacillales</taxon>
        <taxon>Bacillaceae</taxon>
        <taxon>Metabacillus</taxon>
    </lineage>
</organism>
<gene>
    <name evidence="9" type="ORF">E6W99_15980</name>
</gene>
<keyword evidence="6" id="KW-0119">Carbohydrate metabolism</keyword>
<evidence type="ECO:0000313" key="10">
    <source>
        <dbReference type="Proteomes" id="UP000310334"/>
    </source>
</evidence>
<dbReference type="Gene3D" id="3.40.980.20">
    <property type="entry name" value="Four-carbon acid sugar kinase, nucleotide binding domain"/>
    <property type="match status" value="1"/>
</dbReference>
<name>A0A4S4BUN6_9BACI</name>
<dbReference type="InterPro" id="IPR010737">
    <property type="entry name" value="4-carb_acid_sugar_kinase_N"/>
</dbReference>
<feature type="domain" description="Four-carbon acid sugar kinase nucleotide binding" evidence="8">
    <location>
        <begin position="251"/>
        <end position="420"/>
    </location>
</feature>
<dbReference type="Proteomes" id="UP000310334">
    <property type="component" value="Unassembled WGS sequence"/>
</dbReference>
<dbReference type="OrthoDB" id="9778478at2"/>
<comment type="similarity">
    <text evidence="1">Belongs to the four-carbon acid sugar kinase family.</text>
</comment>
<dbReference type="RefSeq" id="WP_136355601.1">
    <property type="nucleotide sequence ID" value="NZ_CP046266.1"/>
</dbReference>
<keyword evidence="3" id="KW-0547">Nucleotide-binding</keyword>
<dbReference type="InterPro" id="IPR031475">
    <property type="entry name" value="NBD_C"/>
</dbReference>
<evidence type="ECO:0000256" key="6">
    <source>
        <dbReference type="ARBA" id="ARBA00023277"/>
    </source>
</evidence>
<evidence type="ECO:0000259" key="8">
    <source>
        <dbReference type="Pfam" id="PF17042"/>
    </source>
</evidence>
<dbReference type="InterPro" id="IPR037051">
    <property type="entry name" value="4-carb_acid_sugar_kinase_N_sf"/>
</dbReference>
<comment type="caution">
    <text evidence="9">The sequence shown here is derived from an EMBL/GenBank/DDBJ whole genome shotgun (WGS) entry which is preliminary data.</text>
</comment>
<protein>
    <submittedName>
        <fullName evidence="9">Hrp-dependent type III effector protein</fullName>
    </submittedName>
</protein>
<evidence type="ECO:0000259" key="7">
    <source>
        <dbReference type="Pfam" id="PF07005"/>
    </source>
</evidence>
<evidence type="ECO:0000256" key="4">
    <source>
        <dbReference type="ARBA" id="ARBA00022777"/>
    </source>
</evidence>
<proteinExistence type="inferred from homology"/>
<dbReference type="AlphaFoldDB" id="A0A4S4BUN6"/>
<reference evidence="9 10" key="1">
    <citation type="submission" date="2019-04" db="EMBL/GenBank/DDBJ databases">
        <title>Bacillus sediminilitoris sp. nov., isolated from a tidal flat sediment on the East China Sea.</title>
        <authorList>
            <person name="Wei Y."/>
            <person name="Mao H."/>
            <person name="Fang J."/>
        </authorList>
    </citation>
    <scope>NUCLEOTIDE SEQUENCE [LARGE SCALE GENOMIC DNA]</scope>
    <source>
        <strain evidence="9 10">DSL-17</strain>
    </source>
</reference>
<keyword evidence="4" id="KW-0418">Kinase</keyword>